<accession>A0A1H6CFL6</accession>
<dbReference type="Gene3D" id="3.40.30.10">
    <property type="entry name" value="Glutaredoxin"/>
    <property type="match status" value="1"/>
</dbReference>
<dbReference type="InterPro" id="IPR013766">
    <property type="entry name" value="Thioredoxin_domain"/>
</dbReference>
<dbReference type="Gene3D" id="1.25.40.10">
    <property type="entry name" value="Tetratricopeptide repeat domain"/>
    <property type="match status" value="2"/>
</dbReference>
<dbReference type="Proteomes" id="UP000236721">
    <property type="component" value="Unassembled WGS sequence"/>
</dbReference>
<reference evidence="3" key="1">
    <citation type="submission" date="2016-10" db="EMBL/GenBank/DDBJ databases">
        <authorList>
            <person name="Varghese N."/>
            <person name="Submissions S."/>
        </authorList>
    </citation>
    <scope>NUCLEOTIDE SEQUENCE [LARGE SCALE GENOMIC DNA]</scope>
    <source>
        <strain evidence="3">CGMCC 1.7062</strain>
    </source>
</reference>
<dbReference type="InterPro" id="IPR011990">
    <property type="entry name" value="TPR-like_helical_dom_sf"/>
</dbReference>
<dbReference type="Pfam" id="PF14561">
    <property type="entry name" value="TPR_20"/>
    <property type="match status" value="1"/>
</dbReference>
<dbReference type="GO" id="GO:0015035">
    <property type="term" value="F:protein-disulfide reductase activity"/>
    <property type="evidence" value="ECO:0007669"/>
    <property type="project" value="TreeGrafter"/>
</dbReference>
<name>A0A1H6CFL6_9VIBR</name>
<sequence length="293" mass="32418">MQITDKDNSMQPAYIVDLNEQNFRQVLEASMTAPVLIHFWAPMSEESAQIIPSLKALTEQYAGAYTLALLNCEEQQAIAGQFGVQALPTIALFVNGQPVDGLGGPQSIEAVKGMLTKHLPSEDELNARKALELSQQGEFETAITLLNGLSDEYKQKGEIKLALANCLLETHQFDVAEQVLNAIPMEYKDNFYKSLVSKLELHKQAADSPEIQSLEAALQSNPTDIKLIAELGLQYHQVNRDEEALALIWTPLSRDLNALDGDLKKAFMDILSALGQGNPVAAKYRRQLYSLLY</sequence>
<dbReference type="CDD" id="cd02956">
    <property type="entry name" value="ybbN"/>
    <property type="match status" value="1"/>
</dbReference>
<dbReference type="PROSITE" id="PS51352">
    <property type="entry name" value="THIOREDOXIN_2"/>
    <property type="match status" value="1"/>
</dbReference>
<protein>
    <submittedName>
        <fullName evidence="2">Putative thioredoxin</fullName>
    </submittedName>
</protein>
<evidence type="ECO:0000313" key="3">
    <source>
        <dbReference type="Proteomes" id="UP000236721"/>
    </source>
</evidence>
<dbReference type="Pfam" id="PF14559">
    <property type="entry name" value="TPR_19"/>
    <property type="match status" value="1"/>
</dbReference>
<dbReference type="GO" id="GO:0005829">
    <property type="term" value="C:cytosol"/>
    <property type="evidence" value="ECO:0007669"/>
    <property type="project" value="TreeGrafter"/>
</dbReference>
<dbReference type="PANTHER" id="PTHR45663">
    <property type="entry name" value="GEO12009P1"/>
    <property type="match status" value="1"/>
</dbReference>
<dbReference type="PANTHER" id="PTHR45663:SF11">
    <property type="entry name" value="GEO12009P1"/>
    <property type="match status" value="1"/>
</dbReference>
<dbReference type="SUPFAM" id="SSF48452">
    <property type="entry name" value="TPR-like"/>
    <property type="match status" value="1"/>
</dbReference>
<dbReference type="GO" id="GO:0006950">
    <property type="term" value="P:response to stress"/>
    <property type="evidence" value="ECO:0007669"/>
    <property type="project" value="UniProtKB-ARBA"/>
</dbReference>
<dbReference type="SUPFAM" id="SSF52833">
    <property type="entry name" value="Thioredoxin-like"/>
    <property type="match status" value="1"/>
</dbReference>
<gene>
    <name evidence="2" type="ORF">SAMN04488244_13812</name>
</gene>
<organism evidence="2 3">
    <name type="scientific">Vibrio hangzhouensis</name>
    <dbReference type="NCBI Taxonomy" id="462991"/>
    <lineage>
        <taxon>Bacteria</taxon>
        <taxon>Pseudomonadati</taxon>
        <taxon>Pseudomonadota</taxon>
        <taxon>Gammaproteobacteria</taxon>
        <taxon>Vibrionales</taxon>
        <taxon>Vibrionaceae</taxon>
        <taxon>Vibrio</taxon>
    </lineage>
</organism>
<dbReference type="Pfam" id="PF00085">
    <property type="entry name" value="Thioredoxin"/>
    <property type="match status" value="1"/>
</dbReference>
<keyword evidence="3" id="KW-1185">Reference proteome</keyword>
<dbReference type="EMBL" id="FNVG01000038">
    <property type="protein sequence ID" value="SEG71688.1"/>
    <property type="molecule type" value="Genomic_DNA"/>
</dbReference>
<evidence type="ECO:0000259" key="1">
    <source>
        <dbReference type="PROSITE" id="PS51352"/>
    </source>
</evidence>
<dbReference type="AlphaFoldDB" id="A0A1H6CFL6"/>
<proteinExistence type="predicted"/>
<evidence type="ECO:0000313" key="2">
    <source>
        <dbReference type="EMBL" id="SEG71688.1"/>
    </source>
</evidence>
<feature type="domain" description="Thioredoxin" evidence="1">
    <location>
        <begin position="7"/>
        <end position="120"/>
    </location>
</feature>
<dbReference type="GO" id="GO:0045454">
    <property type="term" value="P:cell redox homeostasis"/>
    <property type="evidence" value="ECO:0007669"/>
    <property type="project" value="TreeGrafter"/>
</dbReference>
<dbReference type="InterPro" id="IPR036249">
    <property type="entry name" value="Thioredoxin-like_sf"/>
</dbReference>